<evidence type="ECO:0000313" key="1">
    <source>
        <dbReference type="EMBL" id="MDO0825395.1"/>
    </source>
</evidence>
<keyword evidence="2" id="KW-1185">Reference proteome</keyword>
<dbReference type="EMBL" id="JAMJEV010000025">
    <property type="protein sequence ID" value="MDO0825395.1"/>
    <property type="molecule type" value="Genomic_DNA"/>
</dbReference>
<comment type="caution">
    <text evidence="1">The sequence shown here is derived from an EMBL/GenBank/DDBJ whole genome shotgun (WGS) entry which is preliminary data.</text>
</comment>
<evidence type="ECO:0000313" key="2">
    <source>
        <dbReference type="Proteomes" id="UP001176021"/>
    </source>
</evidence>
<reference evidence="1" key="1">
    <citation type="submission" date="2022-05" db="EMBL/GenBank/DDBJ databases">
        <title>Expanded diversity of anoxic marine methylotrophy in a Black Sea sulfate reducing microorganism.</title>
        <authorList>
            <person name="Fischer P.Q."/>
            <person name="Stams A.J.M."/>
            <person name="Villanueva L."/>
            <person name="Sousa D.Z."/>
        </authorList>
    </citation>
    <scope>NUCLEOTIDE SEQUENCE</scope>
    <source>
        <strain evidence="1">P130</strain>
    </source>
</reference>
<gene>
    <name evidence="1" type="ORF">M8H41_21490</name>
</gene>
<protein>
    <submittedName>
        <fullName evidence="1">Uncharacterized protein</fullName>
    </submittedName>
</protein>
<sequence length="129" mass="14872">MEKEEYFFKVGITRTAPKTVMFFDDMSNTTGNILFGAISFLLQKITGKSASDYNSTVLIYKKKGFWQRKEILYEEIIPEDVSLDQVSMKANAMVMRLQKQGDQLIKDLIIGRTRIFQPISKDDVGFDKQ</sequence>
<organism evidence="1 2">
    <name type="scientific">Desulfosporosinus nitroreducens</name>
    <dbReference type="NCBI Taxonomy" id="2018668"/>
    <lineage>
        <taxon>Bacteria</taxon>
        <taxon>Bacillati</taxon>
        <taxon>Bacillota</taxon>
        <taxon>Clostridia</taxon>
        <taxon>Eubacteriales</taxon>
        <taxon>Desulfitobacteriaceae</taxon>
        <taxon>Desulfosporosinus</taxon>
    </lineage>
</organism>
<name>A0ABT8QVM4_9FIRM</name>
<dbReference type="Proteomes" id="UP001176021">
    <property type="component" value="Unassembled WGS sequence"/>
</dbReference>
<proteinExistence type="predicted"/>
<accession>A0ABT8QVM4</accession>
<dbReference type="RefSeq" id="WP_302050006.1">
    <property type="nucleotide sequence ID" value="NZ_JAMJEV010000025.1"/>
</dbReference>